<evidence type="ECO:0000313" key="2">
    <source>
        <dbReference type="Proteomes" id="UP000091929"/>
    </source>
</evidence>
<name>A0A150INQ3_9EURY</name>
<proteinExistence type="predicted"/>
<gene>
    <name evidence="1" type="ORF">APG11_01745</name>
</gene>
<evidence type="ECO:0000313" key="1">
    <source>
        <dbReference type="EMBL" id="KYC46676.1"/>
    </source>
</evidence>
<reference evidence="1 2" key="1">
    <citation type="journal article" date="2016" name="ISME J.">
        <title>Chasing the elusive Euryarchaeota class WSA2: genomes reveal a uniquely fastidious methyl-reducing methanogen.</title>
        <authorList>
            <person name="Nobu M.K."/>
            <person name="Narihiro T."/>
            <person name="Kuroda K."/>
            <person name="Mei R."/>
            <person name="Liu W.T."/>
        </authorList>
    </citation>
    <scope>NUCLEOTIDE SEQUENCE [LARGE SCALE GENOMIC DNA]</scope>
    <source>
        <strain evidence="1">B15fssc0709_Meth_Bin003</strain>
    </source>
</reference>
<dbReference type="Pfam" id="PF12686">
    <property type="entry name" value="DUF3800"/>
    <property type="match status" value="1"/>
</dbReference>
<sequence>MHFYYIDETGCNGRDLTQAQQPIFVSGGIILRDEGWNKTHIDYQAIISRYFNGQVPANFEFHTHDLFSANGTGHFLNHPREQRNQLINDILELVAERKHHYCYFAIDKAKLNAYDTTQVREREYVELKTPYLIAYDYLITAYEQYTKVKLGRSARALVILDKKDIFSSEIEAITHYRRFAGPTGKRVKWIVEFSYPVDSEKNTMIQISDLLLFLTRKYLEIENGYRNEYSADLKNIFREFYKKVDDRLIYKRIQTEEGRNSAYYNSFIEGICSMPSARWKSKTY</sequence>
<dbReference type="AlphaFoldDB" id="A0A150INQ3"/>
<comment type="caution">
    <text evidence="1">The sequence shown here is derived from an EMBL/GenBank/DDBJ whole genome shotgun (WGS) entry which is preliminary data.</text>
</comment>
<dbReference type="Proteomes" id="UP000091929">
    <property type="component" value="Unassembled WGS sequence"/>
</dbReference>
<dbReference type="InterPro" id="IPR024524">
    <property type="entry name" value="DUF3800"/>
</dbReference>
<dbReference type="PATRIC" id="fig|1706437.3.peg.1756"/>
<organism evidence="1 2">
    <name type="scientific">Candidatus Methanofastidiosum methylothiophilum</name>
    <dbReference type="NCBI Taxonomy" id="1705564"/>
    <lineage>
        <taxon>Archaea</taxon>
        <taxon>Methanobacteriati</taxon>
        <taxon>Methanobacteriota</taxon>
        <taxon>Stenosarchaea group</taxon>
        <taxon>Candidatus Methanofastidiosia</taxon>
        <taxon>Candidatus Methanofastidiosales</taxon>
        <taxon>Candidatus Methanofastidiosaceae</taxon>
        <taxon>Candidatus Methanofastidiosum</taxon>
    </lineage>
</organism>
<evidence type="ECO:0008006" key="3">
    <source>
        <dbReference type="Google" id="ProtNLM"/>
    </source>
</evidence>
<accession>A0A150INQ3</accession>
<protein>
    <recommendedName>
        <fullName evidence="3">DUF3800 domain-containing protein</fullName>
    </recommendedName>
</protein>
<dbReference type="EMBL" id="LNGF01000052">
    <property type="protein sequence ID" value="KYC46676.1"/>
    <property type="molecule type" value="Genomic_DNA"/>
</dbReference>